<dbReference type="EMBL" id="BLRU01000140">
    <property type="protein sequence ID" value="GFP19782.1"/>
    <property type="molecule type" value="Genomic_DNA"/>
</dbReference>
<accession>A0A6V8NHK0</accession>
<feature type="transmembrane region" description="Helical" evidence="1">
    <location>
        <begin position="49"/>
        <end position="71"/>
    </location>
</feature>
<sequence>MPLGWESYAEFARRGFFELCVIVVINLLVLTGTHLGLETTKRQSTAPRVLNTLLAVLTLVLIATAFSKLALYISIFGLTVQRLLPGAFLIFLAIVFGAVTIRQSLRFSVVRLAAFTGTTLLCLLCIINTDALVVNYNASRYLSGTLDEFDTIVLYRSGSAGLEAALLLYEQSDNRQLRDELNKYFDFIDRKSKTNAGTMRDTLQDALVRREIANISNMQN</sequence>
<feature type="transmembrane region" description="Helical" evidence="1">
    <location>
        <begin position="113"/>
        <end position="133"/>
    </location>
</feature>
<dbReference type="Pfam" id="PF13687">
    <property type="entry name" value="DUF4153"/>
    <property type="match status" value="1"/>
</dbReference>
<name>A0A6V8NHK0_9ACTN</name>
<evidence type="ECO:0000313" key="2">
    <source>
        <dbReference type="EMBL" id="GFP19782.1"/>
    </source>
</evidence>
<proteinExistence type="predicted"/>
<dbReference type="Proteomes" id="UP000574717">
    <property type="component" value="Unassembled WGS sequence"/>
</dbReference>
<protein>
    <submittedName>
        <fullName evidence="2">Uncharacterized protein</fullName>
    </submittedName>
</protein>
<keyword evidence="1" id="KW-0472">Membrane</keyword>
<gene>
    <name evidence="2" type="ORF">HKBW3S03_01286</name>
</gene>
<evidence type="ECO:0000256" key="1">
    <source>
        <dbReference type="SAM" id="Phobius"/>
    </source>
</evidence>
<keyword evidence="1" id="KW-1133">Transmembrane helix</keyword>
<evidence type="ECO:0000313" key="3">
    <source>
        <dbReference type="Proteomes" id="UP000574717"/>
    </source>
</evidence>
<dbReference type="InterPro" id="IPR025291">
    <property type="entry name" value="DUF4153"/>
</dbReference>
<feature type="transmembrane region" description="Helical" evidence="1">
    <location>
        <begin position="15"/>
        <end position="37"/>
    </location>
</feature>
<organism evidence="2 3">
    <name type="scientific">Candidatus Hakubella thermalkaliphila</name>
    <dbReference type="NCBI Taxonomy" id="2754717"/>
    <lineage>
        <taxon>Bacteria</taxon>
        <taxon>Bacillati</taxon>
        <taxon>Actinomycetota</taxon>
        <taxon>Actinomycetota incertae sedis</taxon>
        <taxon>Candidatus Hakubellales</taxon>
        <taxon>Candidatus Hakubellaceae</taxon>
        <taxon>Candidatus Hakubella</taxon>
    </lineage>
</organism>
<feature type="transmembrane region" description="Helical" evidence="1">
    <location>
        <begin position="83"/>
        <end position="101"/>
    </location>
</feature>
<dbReference type="AlphaFoldDB" id="A0A6V8NHK0"/>
<reference evidence="2 3" key="1">
    <citation type="journal article" date="2020" name="Front. Microbiol.">
        <title>Single-cell genomics of novel Actinobacteria with the Wood-Ljungdahl pathway discovered in a serpentinizing system.</title>
        <authorList>
            <person name="Merino N."/>
            <person name="Kawai M."/>
            <person name="Boyd E.S."/>
            <person name="Colman D.R."/>
            <person name="McGlynn S.E."/>
            <person name="Nealson K.H."/>
            <person name="Kurokawa K."/>
            <person name="Hongoh Y."/>
        </authorList>
    </citation>
    <scope>NUCLEOTIDE SEQUENCE [LARGE SCALE GENOMIC DNA]</scope>
    <source>
        <strain evidence="2 3">S03</strain>
    </source>
</reference>
<keyword evidence="1" id="KW-0812">Transmembrane</keyword>
<comment type="caution">
    <text evidence="2">The sequence shown here is derived from an EMBL/GenBank/DDBJ whole genome shotgun (WGS) entry which is preliminary data.</text>
</comment>